<reference evidence="3 4" key="1">
    <citation type="journal article" date="2021" name="Int. J. Syst. Evol. Microbiol.">
        <title>Amazonocrinis nigriterrae gen. nov., sp. nov., Atlanticothrix silvestris gen. nov., sp. nov. and Dendronalium phyllosphericum gen. nov., sp. nov., nostocacean cyanobacteria from Brazilian environments.</title>
        <authorList>
            <person name="Alvarenga D.O."/>
            <person name="Andreote A.P.D."/>
            <person name="Branco L.H.Z."/>
            <person name="Delbaje E."/>
            <person name="Cruz R.B."/>
            <person name="Varani A.M."/>
            <person name="Fiore M.F."/>
        </authorList>
    </citation>
    <scope>NUCLEOTIDE SEQUENCE [LARGE SCALE GENOMIC DNA]</scope>
    <source>
        <strain evidence="3 4">CENA357</strain>
    </source>
</reference>
<comment type="caution">
    <text evidence="3">The sequence shown here is derived from an EMBL/GenBank/DDBJ whole genome shotgun (WGS) entry which is preliminary data.</text>
</comment>
<accession>A0A8J7HF22</accession>
<dbReference type="Proteomes" id="UP000599391">
    <property type="component" value="Unassembled WGS sequence"/>
</dbReference>
<evidence type="ECO:0000313" key="3">
    <source>
        <dbReference type="EMBL" id="MBH8551058.1"/>
    </source>
</evidence>
<name>A0A8J7HF22_9CYAN</name>
<organism evidence="3 4">
    <name type="scientific">Atlanticothrix silvestris CENA357</name>
    <dbReference type="NCBI Taxonomy" id="1725252"/>
    <lineage>
        <taxon>Bacteria</taxon>
        <taxon>Bacillati</taxon>
        <taxon>Cyanobacteriota</taxon>
        <taxon>Cyanophyceae</taxon>
        <taxon>Nostocales</taxon>
        <taxon>Nodulariaceae</taxon>
        <taxon>Atlanticothrix</taxon>
        <taxon>Atlanticothrix silvestris</taxon>
    </lineage>
</organism>
<evidence type="ECO:0000313" key="4">
    <source>
        <dbReference type="Proteomes" id="UP000599391"/>
    </source>
</evidence>
<keyword evidence="2" id="KW-0472">Membrane</keyword>
<keyword evidence="1" id="KW-0175">Coiled coil</keyword>
<proteinExistence type="predicted"/>
<keyword evidence="2" id="KW-0812">Transmembrane</keyword>
<dbReference type="AlphaFoldDB" id="A0A8J7HF22"/>
<evidence type="ECO:0000256" key="2">
    <source>
        <dbReference type="SAM" id="Phobius"/>
    </source>
</evidence>
<keyword evidence="4" id="KW-1185">Reference proteome</keyword>
<sequence>MTPQTHIHLPDGVLQHLQNVKDFANESINSLTNSAQQVRESLGETATITADKAVDTVTITLDQAKGSLEQSWQTAEQVKNTTSAAVQSAIAASFHDWLTRHPVFLQLFQILGWAANHPIISIVILLFGIALVWSIIKAIMRLIEKASWSILQVPLRLIQALIQTIVLSLPKVSSFAIQKIKGTQTTNNTSSLLSTNSQTIYQYKQQRLAEISSRLEVIKQEQNELLQEAADLIASDSTEIKIPTIKPLKTVESHLD</sequence>
<protein>
    <submittedName>
        <fullName evidence="3">Uncharacterized protein</fullName>
    </submittedName>
</protein>
<gene>
    <name evidence="3" type="ORF">I8751_01370</name>
</gene>
<dbReference type="EMBL" id="JAECZB010000002">
    <property type="protein sequence ID" value="MBH8551058.1"/>
    <property type="molecule type" value="Genomic_DNA"/>
</dbReference>
<feature type="transmembrane region" description="Helical" evidence="2">
    <location>
        <begin position="110"/>
        <end position="136"/>
    </location>
</feature>
<keyword evidence="2" id="KW-1133">Transmembrane helix</keyword>
<evidence type="ECO:0000256" key="1">
    <source>
        <dbReference type="SAM" id="Coils"/>
    </source>
</evidence>
<feature type="coiled-coil region" evidence="1">
    <location>
        <begin position="208"/>
        <end position="235"/>
    </location>
</feature>
<dbReference type="RefSeq" id="WP_214437376.1">
    <property type="nucleotide sequence ID" value="NZ_JAECZB010000002.1"/>
</dbReference>